<name>A0AAV8PTD0_ENSVE</name>
<feature type="region of interest" description="Disordered" evidence="1">
    <location>
        <begin position="1"/>
        <end position="72"/>
    </location>
</feature>
<protein>
    <submittedName>
        <fullName evidence="2">Uncharacterized protein</fullName>
    </submittedName>
</protein>
<feature type="region of interest" description="Disordered" evidence="1">
    <location>
        <begin position="101"/>
        <end position="156"/>
    </location>
</feature>
<feature type="compositionally biased region" description="Basic and acidic residues" evidence="1">
    <location>
        <begin position="19"/>
        <end position="36"/>
    </location>
</feature>
<accession>A0AAV8PTD0</accession>
<proteinExistence type="predicted"/>
<sequence>MSTDRGGGVSNSLTLQELPEPHRAFDTRKPRGKGDSRGNNTGAHKGDGEVRRPGRRGYISEGGFRRHLFQNFRDPRVADSPRLFSSLSLILPCLRVVLPARKNLGGKPERNRPAEGPSPKGSGESEGRRPDPRAAPREGCKSIPREGSSWWRHHGL</sequence>
<reference evidence="2 3" key="1">
    <citation type="submission" date="2022-12" db="EMBL/GenBank/DDBJ databases">
        <title>Chromosome-scale assembly of the Ensete ventricosum genome.</title>
        <authorList>
            <person name="Dussert Y."/>
            <person name="Stocks J."/>
            <person name="Wendawek A."/>
            <person name="Woldeyes F."/>
            <person name="Nichols R.A."/>
            <person name="Borrell J.S."/>
        </authorList>
    </citation>
    <scope>NUCLEOTIDE SEQUENCE [LARGE SCALE GENOMIC DNA]</scope>
    <source>
        <strain evidence="3">cv. Maze</strain>
        <tissue evidence="2">Seeds</tissue>
    </source>
</reference>
<evidence type="ECO:0000313" key="3">
    <source>
        <dbReference type="Proteomes" id="UP001222027"/>
    </source>
</evidence>
<feature type="compositionally biased region" description="Basic and acidic residues" evidence="1">
    <location>
        <begin position="123"/>
        <end position="144"/>
    </location>
</feature>
<keyword evidence="3" id="KW-1185">Reference proteome</keyword>
<comment type="caution">
    <text evidence="2">The sequence shown here is derived from an EMBL/GenBank/DDBJ whole genome shotgun (WGS) entry which is preliminary data.</text>
</comment>
<dbReference type="Proteomes" id="UP001222027">
    <property type="component" value="Unassembled WGS sequence"/>
</dbReference>
<dbReference type="EMBL" id="JAQQAF010000009">
    <property type="protein sequence ID" value="KAJ8458442.1"/>
    <property type="molecule type" value="Genomic_DNA"/>
</dbReference>
<gene>
    <name evidence="2" type="ORF">OPV22_031368</name>
</gene>
<dbReference type="AlphaFoldDB" id="A0AAV8PTD0"/>
<organism evidence="2 3">
    <name type="scientific">Ensete ventricosum</name>
    <name type="common">Abyssinian banana</name>
    <name type="synonym">Musa ensete</name>
    <dbReference type="NCBI Taxonomy" id="4639"/>
    <lineage>
        <taxon>Eukaryota</taxon>
        <taxon>Viridiplantae</taxon>
        <taxon>Streptophyta</taxon>
        <taxon>Embryophyta</taxon>
        <taxon>Tracheophyta</taxon>
        <taxon>Spermatophyta</taxon>
        <taxon>Magnoliopsida</taxon>
        <taxon>Liliopsida</taxon>
        <taxon>Zingiberales</taxon>
        <taxon>Musaceae</taxon>
        <taxon>Ensete</taxon>
    </lineage>
</organism>
<evidence type="ECO:0000313" key="2">
    <source>
        <dbReference type="EMBL" id="KAJ8458442.1"/>
    </source>
</evidence>
<evidence type="ECO:0000256" key="1">
    <source>
        <dbReference type="SAM" id="MobiDB-lite"/>
    </source>
</evidence>